<dbReference type="GO" id="GO:0016020">
    <property type="term" value="C:membrane"/>
    <property type="evidence" value="ECO:0007669"/>
    <property type="project" value="UniProtKB-SubCell"/>
</dbReference>
<gene>
    <name evidence="5" type="ORF">QG37_07283</name>
</gene>
<dbReference type="EMBL" id="LGST01000056">
    <property type="protein sequence ID" value="KND96397.1"/>
    <property type="molecule type" value="Genomic_DNA"/>
</dbReference>
<feature type="transmembrane region" description="Helical" evidence="4">
    <location>
        <begin position="162"/>
        <end position="181"/>
    </location>
</feature>
<evidence type="ECO:0000256" key="4">
    <source>
        <dbReference type="SAM" id="Phobius"/>
    </source>
</evidence>
<feature type="transmembrane region" description="Helical" evidence="4">
    <location>
        <begin position="58"/>
        <end position="83"/>
    </location>
</feature>
<keyword evidence="4" id="KW-1133">Transmembrane helix</keyword>
<organism evidence="5 6">
    <name type="scientific">Candidozyma auris</name>
    <name type="common">Yeast</name>
    <name type="synonym">Candida auris</name>
    <dbReference type="NCBI Taxonomy" id="498019"/>
    <lineage>
        <taxon>Eukaryota</taxon>
        <taxon>Fungi</taxon>
        <taxon>Dikarya</taxon>
        <taxon>Ascomycota</taxon>
        <taxon>Saccharomycotina</taxon>
        <taxon>Pichiomycetes</taxon>
        <taxon>Metschnikowiaceae</taxon>
        <taxon>Candidozyma</taxon>
    </lineage>
</organism>
<dbReference type="AlphaFoldDB" id="A0A0L0NQF7"/>
<dbReference type="Pfam" id="PF07690">
    <property type="entry name" value="MFS_1"/>
    <property type="match status" value="1"/>
</dbReference>
<feature type="transmembrane region" description="Helical" evidence="4">
    <location>
        <begin position="260"/>
        <end position="281"/>
    </location>
</feature>
<proteinExistence type="inferred from homology"/>
<feature type="region of interest" description="Disordered" evidence="3">
    <location>
        <begin position="1"/>
        <end position="49"/>
    </location>
</feature>
<dbReference type="VEuPathDB" id="FungiDB:CJJ07_003546"/>
<comment type="subcellular location">
    <subcellularLocation>
        <location evidence="1">Membrane</location>
        <topology evidence="1">Multi-pass membrane protein</topology>
    </subcellularLocation>
</comment>
<dbReference type="Proteomes" id="UP000037122">
    <property type="component" value="Unassembled WGS sequence"/>
</dbReference>
<accession>A0A0L0NQF7</accession>
<keyword evidence="4" id="KW-0812">Transmembrane</keyword>
<feature type="transmembrane region" description="Helical" evidence="4">
    <location>
        <begin position="103"/>
        <end position="122"/>
    </location>
</feature>
<dbReference type="InterPro" id="IPR011701">
    <property type="entry name" value="MFS"/>
</dbReference>
<dbReference type="VEuPathDB" id="FungiDB:CJI96_0000432"/>
<feature type="compositionally biased region" description="Polar residues" evidence="3">
    <location>
        <begin position="1"/>
        <end position="19"/>
    </location>
</feature>
<dbReference type="InterPro" id="IPR036259">
    <property type="entry name" value="MFS_trans_sf"/>
</dbReference>
<feature type="transmembrane region" description="Helical" evidence="4">
    <location>
        <begin position="386"/>
        <end position="405"/>
    </location>
</feature>
<feature type="transmembrane region" description="Helical" evidence="4">
    <location>
        <begin position="219"/>
        <end position="239"/>
    </location>
</feature>
<dbReference type="PANTHER" id="PTHR11360">
    <property type="entry name" value="MONOCARBOXYLATE TRANSPORTER"/>
    <property type="match status" value="1"/>
</dbReference>
<evidence type="ECO:0000256" key="2">
    <source>
        <dbReference type="ARBA" id="ARBA00006727"/>
    </source>
</evidence>
<dbReference type="VEuPathDB" id="FungiDB:B9J08_002585"/>
<dbReference type="InterPro" id="IPR050327">
    <property type="entry name" value="Proton-linked_MCT"/>
</dbReference>
<sequence>MPHTNAMTGAQDVALQNPTALPEKVADQPSPENSSSDIEKSPVSSSDDDEFQIPDGGYGWLVVLAVFLINANTWGANSGFSIYLAHYLEDGTFSGGDKYDYALIGGMSFGIGLILAPGVNVLHGYIGTKPTIMLGACVQFAALMMASFAVNLWQLYMTQGVLQSLGMALIALPGFGILPQWFKKRRDIASAIAAGGSGVGGTMYNLAMQKVLEKRGVFWALRAQSILIFGLLWIAIALIRSRMKKSITVSIYDMEVLRSAGFWILVMYCIVCMFGYVIVLYDMAAVTKTLGYSAYQGSIAAAMVQVGSFFGRPIVGLLAQKVGAVTASFIAYVFCAIFTFSMWIPARNLPTMYAYCILMGGLMGTIFATMPPILSKLFGLRKTATAYSMAWIFLGSAGLCSPVIGLALKTDSNGPTAYLPCSIFAGCAFAATAVVLFIMRLYLLARMDLAGDLDADVGHMHLTVPLHKPLNHVFDFTLV</sequence>
<evidence type="ECO:0008006" key="7">
    <source>
        <dbReference type="Google" id="ProtNLM"/>
    </source>
</evidence>
<dbReference type="Gene3D" id="1.20.1250.20">
    <property type="entry name" value="MFS general substrate transporter like domains"/>
    <property type="match status" value="2"/>
</dbReference>
<evidence type="ECO:0000313" key="5">
    <source>
        <dbReference type="EMBL" id="KND96397.1"/>
    </source>
</evidence>
<comment type="similarity">
    <text evidence="2">Belongs to the major facilitator superfamily. Monocarboxylate porter (TC 2.A.1.13) family.</text>
</comment>
<dbReference type="SUPFAM" id="SSF103473">
    <property type="entry name" value="MFS general substrate transporter"/>
    <property type="match status" value="1"/>
</dbReference>
<keyword evidence="4" id="KW-0472">Membrane</keyword>
<evidence type="ECO:0000256" key="1">
    <source>
        <dbReference type="ARBA" id="ARBA00004141"/>
    </source>
</evidence>
<feature type="transmembrane region" description="Helical" evidence="4">
    <location>
        <begin position="134"/>
        <end position="156"/>
    </location>
</feature>
<dbReference type="VEuPathDB" id="FungiDB:CJJ09_001507"/>
<dbReference type="VEuPathDB" id="FungiDB:CJI97_002639"/>
<comment type="caution">
    <text evidence="5">The sequence shown here is derived from an EMBL/GenBank/DDBJ whole genome shotgun (WGS) entry which is preliminary data.</text>
</comment>
<name>A0A0L0NQF7_CANAR</name>
<dbReference type="PANTHER" id="PTHR11360:SF315">
    <property type="entry name" value="TRANSPORTER MCH2-RELATED"/>
    <property type="match status" value="1"/>
</dbReference>
<feature type="transmembrane region" description="Helical" evidence="4">
    <location>
        <begin position="417"/>
        <end position="439"/>
    </location>
</feature>
<feature type="transmembrane region" description="Helical" evidence="4">
    <location>
        <begin position="293"/>
        <end position="310"/>
    </location>
</feature>
<evidence type="ECO:0000313" key="6">
    <source>
        <dbReference type="Proteomes" id="UP000037122"/>
    </source>
</evidence>
<dbReference type="VEuPathDB" id="FungiDB:QG37_07283"/>
<dbReference type="CDD" id="cd17352">
    <property type="entry name" value="MFS_MCT_SLC16"/>
    <property type="match status" value="1"/>
</dbReference>
<feature type="transmembrane region" description="Helical" evidence="4">
    <location>
        <begin position="352"/>
        <end position="374"/>
    </location>
</feature>
<feature type="transmembrane region" description="Helical" evidence="4">
    <location>
        <begin position="322"/>
        <end position="346"/>
    </location>
</feature>
<reference evidence="6" key="1">
    <citation type="journal article" date="2015" name="BMC Genomics">
        <title>Draft genome of a commonly misdiagnosed multidrug resistant pathogen Candida auris.</title>
        <authorList>
            <person name="Chatterjee S."/>
            <person name="Alampalli S.V."/>
            <person name="Nageshan R.K."/>
            <person name="Chettiar S.T."/>
            <person name="Joshi S."/>
            <person name="Tatu U.S."/>
        </authorList>
    </citation>
    <scope>NUCLEOTIDE SEQUENCE [LARGE SCALE GENOMIC DNA]</scope>
    <source>
        <strain evidence="6">6684</strain>
    </source>
</reference>
<evidence type="ECO:0000256" key="3">
    <source>
        <dbReference type="SAM" id="MobiDB-lite"/>
    </source>
</evidence>
<feature type="transmembrane region" description="Helical" evidence="4">
    <location>
        <begin position="188"/>
        <end position="207"/>
    </location>
</feature>
<dbReference type="GO" id="GO:0022857">
    <property type="term" value="F:transmembrane transporter activity"/>
    <property type="evidence" value="ECO:0007669"/>
    <property type="project" value="InterPro"/>
</dbReference>
<protein>
    <recommendedName>
        <fullName evidence="7">Major facilitator superfamily (MFS) profile domain-containing protein</fullName>
    </recommendedName>
</protein>